<dbReference type="SMART" id="SM00404">
    <property type="entry name" value="PTPc_motif"/>
    <property type="match status" value="1"/>
</dbReference>
<dbReference type="GO" id="GO:0005829">
    <property type="term" value="C:cytosol"/>
    <property type="evidence" value="ECO:0007669"/>
    <property type="project" value="TreeGrafter"/>
</dbReference>
<organism evidence="8 9">
    <name type="scientific">Oopsacas minuta</name>
    <dbReference type="NCBI Taxonomy" id="111878"/>
    <lineage>
        <taxon>Eukaryota</taxon>
        <taxon>Metazoa</taxon>
        <taxon>Porifera</taxon>
        <taxon>Hexactinellida</taxon>
        <taxon>Hexasterophora</taxon>
        <taxon>Lyssacinosida</taxon>
        <taxon>Leucopsacidae</taxon>
        <taxon>Oopsacas</taxon>
    </lineage>
</organism>
<dbReference type="PROSITE" id="PS00383">
    <property type="entry name" value="TYR_PHOSPHATASE_1"/>
    <property type="match status" value="1"/>
</dbReference>
<dbReference type="GO" id="GO:0004725">
    <property type="term" value="F:protein tyrosine phosphatase activity"/>
    <property type="evidence" value="ECO:0007669"/>
    <property type="project" value="UniProtKB-EC"/>
</dbReference>
<keyword evidence="2" id="KW-0597">Phosphoprotein</keyword>
<keyword evidence="3" id="KW-0378">Hydrolase</keyword>
<dbReference type="GO" id="GO:0005886">
    <property type="term" value="C:plasma membrane"/>
    <property type="evidence" value="ECO:0007669"/>
    <property type="project" value="TreeGrafter"/>
</dbReference>
<dbReference type="PANTHER" id="PTHR46198">
    <property type="entry name" value="PROTEIN-TYROSINE-PHOSPHATASE"/>
    <property type="match status" value="1"/>
</dbReference>
<proteinExistence type="predicted"/>
<dbReference type="GO" id="GO:0007165">
    <property type="term" value="P:signal transduction"/>
    <property type="evidence" value="ECO:0007669"/>
    <property type="project" value="TreeGrafter"/>
</dbReference>
<dbReference type="Gene3D" id="3.90.190.10">
    <property type="entry name" value="Protein tyrosine phosphatase superfamily"/>
    <property type="match status" value="1"/>
</dbReference>
<evidence type="ECO:0000256" key="5">
    <source>
        <dbReference type="PIRSR" id="PIRSR608356-50"/>
    </source>
</evidence>
<accession>A0AAV7JL94</accession>
<keyword evidence="9" id="KW-1185">Reference proteome</keyword>
<dbReference type="InterPro" id="IPR008356">
    <property type="entry name" value="Tyr_Pase_KIM-con"/>
</dbReference>
<dbReference type="GO" id="GO:0019901">
    <property type="term" value="F:protein kinase binding"/>
    <property type="evidence" value="ECO:0007669"/>
    <property type="project" value="TreeGrafter"/>
</dbReference>
<gene>
    <name evidence="8" type="ORF">LOD99_6517</name>
</gene>
<feature type="domain" description="Tyrosine specific protein phosphatases" evidence="7">
    <location>
        <begin position="355"/>
        <end position="425"/>
    </location>
</feature>
<dbReference type="EC" id="3.1.3.48" evidence="1"/>
<protein>
    <recommendedName>
        <fullName evidence="1">protein-tyrosine-phosphatase</fullName>
        <ecNumber evidence="1">3.1.3.48</ecNumber>
    </recommendedName>
</protein>
<dbReference type="PROSITE" id="PS50055">
    <property type="entry name" value="TYR_PHOSPHATASE_PTP"/>
    <property type="match status" value="1"/>
</dbReference>
<name>A0AAV7JL94_9METZ</name>
<dbReference type="SUPFAM" id="SSF52799">
    <property type="entry name" value="(Phosphotyrosine protein) phosphatases II"/>
    <property type="match status" value="1"/>
</dbReference>
<evidence type="ECO:0000259" key="6">
    <source>
        <dbReference type="PROSITE" id="PS50055"/>
    </source>
</evidence>
<evidence type="ECO:0000259" key="7">
    <source>
        <dbReference type="PROSITE" id="PS50056"/>
    </source>
</evidence>
<evidence type="ECO:0000313" key="8">
    <source>
        <dbReference type="EMBL" id="KAI6649727.1"/>
    </source>
</evidence>
<dbReference type="InterPro" id="IPR016130">
    <property type="entry name" value="Tyr_Pase_AS"/>
</dbReference>
<comment type="caution">
    <text evidence="8">The sequence shown here is derived from an EMBL/GenBank/DDBJ whole genome shotgun (WGS) entry which is preliminary data.</text>
</comment>
<dbReference type="InterPro" id="IPR000242">
    <property type="entry name" value="PTP_cat"/>
</dbReference>
<dbReference type="InterPro" id="IPR000387">
    <property type="entry name" value="Tyr_Pase_dom"/>
</dbReference>
<reference evidence="8 9" key="1">
    <citation type="journal article" date="2023" name="BMC Biol.">
        <title>The compact genome of the sponge Oopsacas minuta (Hexactinellida) is lacking key metazoan core genes.</title>
        <authorList>
            <person name="Santini S."/>
            <person name="Schenkelaars Q."/>
            <person name="Jourda C."/>
            <person name="Duchesne M."/>
            <person name="Belahbib H."/>
            <person name="Rocher C."/>
            <person name="Selva M."/>
            <person name="Riesgo A."/>
            <person name="Vervoort M."/>
            <person name="Leys S.P."/>
            <person name="Kodjabachian L."/>
            <person name="Le Bivic A."/>
            <person name="Borchiellini C."/>
            <person name="Claverie J.M."/>
            <person name="Renard E."/>
        </authorList>
    </citation>
    <scope>NUCLEOTIDE SEQUENCE [LARGE SCALE GENOMIC DNA]</scope>
    <source>
        <strain evidence="8">SPO-2</strain>
    </source>
</reference>
<dbReference type="GO" id="GO:0030054">
    <property type="term" value="C:cell junction"/>
    <property type="evidence" value="ECO:0007669"/>
    <property type="project" value="TreeGrafter"/>
</dbReference>
<evidence type="ECO:0000313" key="9">
    <source>
        <dbReference type="Proteomes" id="UP001165289"/>
    </source>
</evidence>
<dbReference type="Pfam" id="PF00102">
    <property type="entry name" value="Y_phosphatase"/>
    <property type="match status" value="1"/>
</dbReference>
<dbReference type="Proteomes" id="UP001165289">
    <property type="component" value="Unassembled WGS sequence"/>
</dbReference>
<dbReference type="SMART" id="SM00194">
    <property type="entry name" value="PTPc"/>
    <property type="match status" value="1"/>
</dbReference>
<feature type="active site" description="Phosphocysteine intermediate" evidence="5">
    <location>
        <position position="374"/>
    </location>
</feature>
<evidence type="ECO:0000256" key="1">
    <source>
        <dbReference type="ARBA" id="ARBA00013064"/>
    </source>
</evidence>
<dbReference type="InterPro" id="IPR029021">
    <property type="entry name" value="Prot-tyrosine_phosphatase-like"/>
</dbReference>
<dbReference type="PROSITE" id="PS50056">
    <property type="entry name" value="TYR_PHOSPHATASE_2"/>
    <property type="match status" value="1"/>
</dbReference>
<evidence type="ECO:0000256" key="2">
    <source>
        <dbReference type="ARBA" id="ARBA00022553"/>
    </source>
</evidence>
<dbReference type="AlphaFoldDB" id="A0AAV7JL94"/>
<dbReference type="PRINTS" id="PR00700">
    <property type="entry name" value="PRTYPHPHTASE"/>
</dbReference>
<keyword evidence="4" id="KW-0904">Protein phosphatase</keyword>
<evidence type="ECO:0000256" key="4">
    <source>
        <dbReference type="ARBA" id="ARBA00022912"/>
    </source>
</evidence>
<dbReference type="PANTHER" id="PTHR46198:SF4">
    <property type="entry name" value="PROTEIN-TYROSINE-PHOSPHATASE"/>
    <property type="match status" value="1"/>
</dbReference>
<sequence length="455" mass="51287">MIVHALYRRKPVTETYTIQHGPYNAVHINNREHNYDRQFDMTEASGMGMAMGMEMEYSGTQGRGIVTRNMDGGEVIQMTAMPPQMKGMPGNPGLTPGEEVLNMMDQTIMYQNEMAAGNAIQVYHHSDLSQSSSNAGITMFEPPELDSDSDLTDNAPYMGKVLSRPVTLKQLLATIKQPGYLETEFRKLPPNHVDPSEIPPGAEKKNRFSNVLPCLRTRVPLGIQGSDPSSDYINASFVKGYEGTDVQYVATQAPMATTIDEFWIMVWEHKAEIITMATNFEERGFEKCERYWPSQGSQEYGKLEVTLTKHTAHTDFNEAILALRHLEQGETRVIRHYKLTFWPEQGVPDDTRKLTDFLQEVKMADSEGPALVHCSAGIGRTGVIIAVDIGIQAILQGDERLDILRIVSSLRRDRPGAVQTREQYRFIHQVLYNFAVDLQKQTYSYTNEPSQGQIQ</sequence>
<dbReference type="InterPro" id="IPR003595">
    <property type="entry name" value="Tyr_Pase_cat"/>
</dbReference>
<dbReference type="CDD" id="cd00047">
    <property type="entry name" value="PTPc"/>
    <property type="match status" value="1"/>
</dbReference>
<feature type="domain" description="Tyrosine-protein phosphatase" evidence="6">
    <location>
        <begin position="200"/>
        <end position="434"/>
    </location>
</feature>
<dbReference type="EMBL" id="JAKMXF010000318">
    <property type="protein sequence ID" value="KAI6649727.1"/>
    <property type="molecule type" value="Genomic_DNA"/>
</dbReference>
<evidence type="ECO:0000256" key="3">
    <source>
        <dbReference type="ARBA" id="ARBA00022801"/>
    </source>
</evidence>